<dbReference type="EC" id="3.1.3.48" evidence="1"/>
<dbReference type="GO" id="GO:0004725">
    <property type="term" value="F:protein tyrosine phosphatase activity"/>
    <property type="evidence" value="ECO:0007669"/>
    <property type="project" value="UniProtKB-EC"/>
</dbReference>
<dbReference type="SMART" id="SM00194">
    <property type="entry name" value="PTPc"/>
    <property type="match status" value="1"/>
</dbReference>
<dbReference type="Gene3D" id="3.90.190.10">
    <property type="entry name" value="Protein tyrosine phosphatase superfamily"/>
    <property type="match status" value="2"/>
</dbReference>
<evidence type="ECO:0000313" key="7">
    <source>
        <dbReference type="RefSeq" id="XP_035699666.1"/>
    </source>
</evidence>
<protein>
    <recommendedName>
        <fullName evidence="1">protein-tyrosine-phosphatase</fullName>
        <ecNumber evidence="1">3.1.3.48</ecNumber>
    </recommendedName>
</protein>
<evidence type="ECO:0000256" key="2">
    <source>
        <dbReference type="ARBA" id="ARBA00022912"/>
    </source>
</evidence>
<feature type="domain" description="Tyrosine-protein phosphatase" evidence="4">
    <location>
        <begin position="1"/>
        <end position="81"/>
    </location>
</feature>
<accession>A0A9J7NCN5</accession>
<dbReference type="InterPro" id="IPR003595">
    <property type="entry name" value="Tyr_Pase_cat"/>
</dbReference>
<dbReference type="OrthoDB" id="6022401at2759"/>
<dbReference type="SMART" id="SM00404">
    <property type="entry name" value="PTPc_motif"/>
    <property type="match status" value="2"/>
</dbReference>
<evidence type="ECO:0000256" key="3">
    <source>
        <dbReference type="SAM" id="MobiDB-lite"/>
    </source>
</evidence>
<dbReference type="Pfam" id="PF00102">
    <property type="entry name" value="Y_phosphatase"/>
    <property type="match status" value="2"/>
</dbReference>
<dbReference type="RefSeq" id="XP_035699666.1">
    <property type="nucleotide sequence ID" value="XM_035843773.1"/>
</dbReference>
<sequence length="389" mass="44155">MALRNRVKEHVTPESGPIIVHCSAGVGRTGTFIMLDMMMEMFKDEEQVDIFNNVNQLREQRINMVQTSDQYIFIYDALLEAIVCGDTAVPSDQFRNKFQILRKQPRGGGPSELMIQFIALRSLTPIVNPKECRDGRAAENRNKNRRSDDLPSDRARPFLMSPGDETSTNYINAAFINGYKQRDVYIATQAPLPNTVLDMWRLVYDYRISSVVMLNDMDDNDPTCPQYWPDSKQSVQHGVFLIQHVGETVDGHLITRTLRLQNTLKDNEAARMVKIFQLTGWPGDEKTPPSPCQTAMITLLSEVERWQQQTGNEPIVVHCIDGVERSGVFCTMGVACERVKVEQVVDVFQAVKTVRACRPSMVNNVVAYDCCHELVIEYLKGFDTYANFG</sequence>
<dbReference type="OMA" id="SVNQYQF"/>
<reference evidence="6" key="1">
    <citation type="journal article" date="2020" name="Nat. Ecol. Evol.">
        <title>Deeply conserved synteny resolves early events in vertebrate evolution.</title>
        <authorList>
            <person name="Simakov O."/>
            <person name="Marletaz F."/>
            <person name="Yue J.X."/>
            <person name="O'Connell B."/>
            <person name="Jenkins J."/>
            <person name="Brandt A."/>
            <person name="Calef R."/>
            <person name="Tung C.H."/>
            <person name="Huang T.K."/>
            <person name="Schmutz J."/>
            <person name="Satoh N."/>
            <person name="Yu J.K."/>
            <person name="Putnam N.H."/>
            <person name="Green R.E."/>
            <person name="Rokhsar D.S."/>
        </authorList>
    </citation>
    <scope>NUCLEOTIDE SEQUENCE [LARGE SCALE GENOMIC DNA]</scope>
    <source>
        <strain evidence="6">S238N-H82</strain>
    </source>
</reference>
<feature type="compositionally biased region" description="Basic and acidic residues" evidence="3">
    <location>
        <begin position="131"/>
        <end position="156"/>
    </location>
</feature>
<gene>
    <name evidence="7" type="primary">LOC118432244</name>
</gene>
<dbReference type="CDD" id="cd14556">
    <property type="entry name" value="R-PTPc-typeIIb-2"/>
    <property type="match status" value="1"/>
</dbReference>
<dbReference type="InterPro" id="IPR000387">
    <property type="entry name" value="Tyr_Pase_dom"/>
</dbReference>
<dbReference type="PANTHER" id="PTHR19134:SF534">
    <property type="entry name" value="LD27988P"/>
    <property type="match status" value="1"/>
</dbReference>
<feature type="domain" description="Tyrosine specific protein phosphatases" evidence="5">
    <location>
        <begin position="294"/>
        <end position="369"/>
    </location>
</feature>
<dbReference type="InterPro" id="IPR050348">
    <property type="entry name" value="Protein-Tyr_Phosphatase"/>
</dbReference>
<feature type="domain" description="Tyrosine specific protein phosphatases" evidence="5">
    <location>
        <begin position="1"/>
        <end position="72"/>
    </location>
</feature>
<evidence type="ECO:0000313" key="6">
    <source>
        <dbReference type="Proteomes" id="UP000001554"/>
    </source>
</evidence>
<dbReference type="FunFam" id="3.90.190.10:FF:000003">
    <property type="entry name" value="receptor-type tyrosine-protein phosphatase kappa isoform X1"/>
    <property type="match status" value="1"/>
</dbReference>
<proteinExistence type="predicted"/>
<dbReference type="AlphaFoldDB" id="A0A9J7NCN5"/>
<organism evidence="6 7">
    <name type="scientific">Branchiostoma floridae</name>
    <name type="common">Florida lancelet</name>
    <name type="synonym">Amphioxus</name>
    <dbReference type="NCBI Taxonomy" id="7739"/>
    <lineage>
        <taxon>Eukaryota</taxon>
        <taxon>Metazoa</taxon>
        <taxon>Chordata</taxon>
        <taxon>Cephalochordata</taxon>
        <taxon>Leptocardii</taxon>
        <taxon>Amphioxiformes</taxon>
        <taxon>Branchiostomatidae</taxon>
        <taxon>Branchiostoma</taxon>
    </lineage>
</organism>
<dbReference type="PRINTS" id="PR00700">
    <property type="entry name" value="PRTYPHPHTASE"/>
</dbReference>
<keyword evidence="2" id="KW-0378">Hydrolase</keyword>
<name>A0A9J7NCN5_BRAFL</name>
<dbReference type="InterPro" id="IPR029021">
    <property type="entry name" value="Prot-tyrosine_phosphatase-like"/>
</dbReference>
<dbReference type="KEGG" id="bfo:118432244"/>
<keyword evidence="6" id="KW-1185">Reference proteome</keyword>
<evidence type="ECO:0000259" key="4">
    <source>
        <dbReference type="PROSITE" id="PS50055"/>
    </source>
</evidence>
<evidence type="ECO:0000259" key="5">
    <source>
        <dbReference type="PROSITE" id="PS50056"/>
    </source>
</evidence>
<dbReference type="PROSITE" id="PS00383">
    <property type="entry name" value="TYR_PHOSPHATASE_1"/>
    <property type="match status" value="2"/>
</dbReference>
<evidence type="ECO:0000256" key="1">
    <source>
        <dbReference type="ARBA" id="ARBA00013064"/>
    </source>
</evidence>
<dbReference type="InterPro" id="IPR016130">
    <property type="entry name" value="Tyr_Pase_AS"/>
</dbReference>
<dbReference type="InterPro" id="IPR000242">
    <property type="entry name" value="PTP_cat"/>
</dbReference>
<dbReference type="SUPFAM" id="SSF52799">
    <property type="entry name" value="(Phosphotyrosine protein) phosphatases II"/>
    <property type="match status" value="2"/>
</dbReference>
<dbReference type="PROSITE" id="PS50055">
    <property type="entry name" value="TYR_PHOSPHATASE_PTP"/>
    <property type="match status" value="2"/>
</dbReference>
<feature type="region of interest" description="Disordered" evidence="3">
    <location>
        <begin position="131"/>
        <end position="161"/>
    </location>
</feature>
<dbReference type="PANTHER" id="PTHR19134">
    <property type="entry name" value="RECEPTOR-TYPE TYROSINE-PROTEIN PHOSPHATASE"/>
    <property type="match status" value="1"/>
</dbReference>
<keyword evidence="2" id="KW-0904">Protein phosphatase</keyword>
<feature type="domain" description="Tyrosine-protein phosphatase" evidence="4">
    <location>
        <begin position="113"/>
        <end position="378"/>
    </location>
</feature>
<dbReference type="Proteomes" id="UP000001554">
    <property type="component" value="Chromosome 15"/>
</dbReference>
<reference evidence="7" key="2">
    <citation type="submission" date="2025-08" db="UniProtKB">
        <authorList>
            <consortium name="RefSeq"/>
        </authorList>
    </citation>
    <scope>IDENTIFICATION</scope>
    <source>
        <strain evidence="7">S238N-H82</strain>
        <tissue evidence="7">Testes</tissue>
    </source>
</reference>
<dbReference type="GeneID" id="118432244"/>
<dbReference type="PROSITE" id="PS50056">
    <property type="entry name" value="TYR_PHOSPHATASE_2"/>
    <property type="match status" value="2"/>
</dbReference>